<evidence type="ECO:0000313" key="2">
    <source>
        <dbReference type="EMBL" id="MDI4649493.1"/>
    </source>
</evidence>
<evidence type="ECO:0000313" key="3">
    <source>
        <dbReference type="Proteomes" id="UP001161691"/>
    </source>
</evidence>
<feature type="transmembrane region" description="Helical" evidence="1">
    <location>
        <begin position="83"/>
        <end position="99"/>
    </location>
</feature>
<feature type="transmembrane region" description="Helical" evidence="1">
    <location>
        <begin position="21"/>
        <end position="40"/>
    </location>
</feature>
<sequence length="354" mass="39624">MRDNAIAWLKGMRPLFGREYAQARLFIFAVPIVHFLTLGLPRMNRWLWGGWTRESVKAYMFNSAGNTFHRIYESGVHEIAGRYWLLLAAFVLALVQLGVERRNGSQELLFSLPYTRRQIFFAKWLLGAALFGGSLLLNTVIDAIVVAISSASDYLRIDYFVVQFGYSLLVVLAGYSCALLIGTLTGSVASQTILTWVLVALPIVFVELLDFSLQAHGIYMPRQGVYDAYSSVNGGDLLRAWFNFFNYASAQYSDISWTHALSLLAIIILSFAGGVLAYSRNPTENNGKLMIFKSGETVLRWGFVLCASMVTGLLGTELFRLNAGDRLGYDIGFVLGCVLSTLGMRKLLRMRFKY</sequence>
<accession>A0ABT6TTI7</accession>
<feature type="transmembrane region" description="Helical" evidence="1">
    <location>
        <begin position="160"/>
        <end position="181"/>
    </location>
</feature>
<dbReference type="Pfam" id="PF12679">
    <property type="entry name" value="ABC2_membrane_2"/>
    <property type="match status" value="1"/>
</dbReference>
<evidence type="ECO:0000256" key="1">
    <source>
        <dbReference type="SAM" id="Phobius"/>
    </source>
</evidence>
<proteinExistence type="predicted"/>
<protein>
    <submittedName>
        <fullName evidence="2">ABC transporter permease subunit</fullName>
    </submittedName>
</protein>
<feature type="transmembrane region" description="Helical" evidence="1">
    <location>
        <begin position="327"/>
        <end position="348"/>
    </location>
</feature>
<keyword evidence="3" id="KW-1185">Reference proteome</keyword>
<feature type="transmembrane region" description="Helical" evidence="1">
    <location>
        <begin position="193"/>
        <end position="213"/>
    </location>
</feature>
<dbReference type="PANTHER" id="PTHR39177">
    <property type="entry name" value="ABC TRANSPORTER PERMEASE YTRC-RELATED"/>
    <property type="match status" value="1"/>
</dbReference>
<feature type="transmembrane region" description="Helical" evidence="1">
    <location>
        <begin position="298"/>
        <end position="315"/>
    </location>
</feature>
<keyword evidence="1" id="KW-0472">Membrane</keyword>
<reference evidence="2" key="1">
    <citation type="submission" date="2023-04" db="EMBL/GenBank/DDBJ databases">
        <title>Comparative genomic analysis of Cohnella hashimotonis sp. nov., isolated from the International Space Station.</title>
        <authorList>
            <person name="Venkateswaran K."/>
            <person name="Simpson A."/>
        </authorList>
    </citation>
    <scope>NUCLEOTIDE SEQUENCE</scope>
    <source>
        <strain evidence="2">F6_2S_P_1</strain>
    </source>
</reference>
<feature type="transmembrane region" description="Helical" evidence="1">
    <location>
        <begin position="120"/>
        <end position="148"/>
    </location>
</feature>
<keyword evidence="1" id="KW-1133">Transmembrane helix</keyword>
<comment type="caution">
    <text evidence="2">The sequence shown here is derived from an EMBL/GenBank/DDBJ whole genome shotgun (WGS) entry which is preliminary data.</text>
</comment>
<dbReference type="EMBL" id="JAGRPV010000001">
    <property type="protein sequence ID" value="MDI4649493.1"/>
    <property type="molecule type" value="Genomic_DNA"/>
</dbReference>
<dbReference type="RefSeq" id="WP_282912116.1">
    <property type="nucleotide sequence ID" value="NZ_JAGRPV010000001.1"/>
</dbReference>
<keyword evidence="1" id="KW-0812">Transmembrane</keyword>
<gene>
    <name evidence="2" type="ORF">KB449_31485</name>
</gene>
<organism evidence="2 3">
    <name type="scientific">Cohnella hashimotonis</name>
    <dbReference type="NCBI Taxonomy" id="2826895"/>
    <lineage>
        <taxon>Bacteria</taxon>
        <taxon>Bacillati</taxon>
        <taxon>Bacillota</taxon>
        <taxon>Bacilli</taxon>
        <taxon>Bacillales</taxon>
        <taxon>Paenibacillaceae</taxon>
        <taxon>Cohnella</taxon>
    </lineage>
</organism>
<dbReference type="Proteomes" id="UP001161691">
    <property type="component" value="Unassembled WGS sequence"/>
</dbReference>
<dbReference type="PRINTS" id="PR02026">
    <property type="entry name" value="YTRCYTRDABC"/>
</dbReference>
<feature type="transmembrane region" description="Helical" evidence="1">
    <location>
        <begin position="257"/>
        <end position="278"/>
    </location>
</feature>
<dbReference type="PANTHER" id="PTHR39177:SF1">
    <property type="entry name" value="ABC TRANSPORTER PERMEASE YTRC-RELATED"/>
    <property type="match status" value="1"/>
</dbReference>
<name>A0ABT6TTI7_9BACL</name>
<dbReference type="InterPro" id="IPR053046">
    <property type="entry name" value="ABC-5_transporter"/>
</dbReference>
<dbReference type="InterPro" id="IPR023264">
    <property type="entry name" value="ABC_transptr_acetoin_YtrC/YtrD"/>
</dbReference>